<dbReference type="GeneID" id="92995842"/>
<dbReference type="Gene3D" id="1.10.10.10">
    <property type="entry name" value="Winged helix-like DNA-binding domain superfamily/Winged helix DNA-binding domain"/>
    <property type="match status" value="1"/>
</dbReference>
<dbReference type="AlphaFoldDB" id="A0AAN1RVT3"/>
<dbReference type="InterPro" id="IPR011991">
    <property type="entry name" value="ArsR-like_HTH"/>
</dbReference>
<dbReference type="KEGG" id="bhz:ACR54_04412"/>
<dbReference type="GO" id="GO:0006355">
    <property type="term" value="P:regulation of DNA-templated transcription"/>
    <property type="evidence" value="ECO:0007669"/>
    <property type="project" value="UniProtKB-ARBA"/>
</dbReference>
<dbReference type="SUPFAM" id="SSF46785">
    <property type="entry name" value="Winged helix' DNA-binding domain"/>
    <property type="match status" value="1"/>
</dbReference>
<dbReference type="Proteomes" id="UP000282741">
    <property type="component" value="Chromosome"/>
</dbReference>
<dbReference type="InterPro" id="IPR051797">
    <property type="entry name" value="TrmB-like"/>
</dbReference>
<gene>
    <name evidence="2" type="ORF">CS347_09215</name>
</gene>
<organism evidence="2 3">
    <name type="scientific">Bordetella hinzii</name>
    <dbReference type="NCBI Taxonomy" id="103855"/>
    <lineage>
        <taxon>Bacteria</taxon>
        <taxon>Pseudomonadati</taxon>
        <taxon>Pseudomonadota</taxon>
        <taxon>Betaproteobacteria</taxon>
        <taxon>Burkholderiales</taxon>
        <taxon>Alcaligenaceae</taxon>
        <taxon>Bordetella</taxon>
    </lineage>
</organism>
<evidence type="ECO:0000313" key="2">
    <source>
        <dbReference type="EMBL" id="AZW16938.1"/>
    </source>
</evidence>
<proteinExistence type="predicted"/>
<evidence type="ECO:0000259" key="1">
    <source>
        <dbReference type="Pfam" id="PF01978"/>
    </source>
</evidence>
<dbReference type="Pfam" id="PF01978">
    <property type="entry name" value="TrmB"/>
    <property type="match status" value="1"/>
</dbReference>
<sequence length="258" mass="29119">MDMEAQLQALGLDEKERRFYLAALQLGSASVTEVATRAGVSRTNGYDLLERLERRGLVAQEGEAAGVRRVLPEDPSVLIRDWERKRLMLDELVPELRSLYNGTPRKPRTRIYEGAEGIHRALWETLECRSKVLLGVLSMHELLEVPGAQWMDGFIAERVKRGIRLNVLRSPSRETESIWPSSGDELRELRYAPDDLDLGMTMYIADDKVTYVSSKEENYAMVIESRELASLNRAFFRSLWAVAGQASRLPSVPGADGP</sequence>
<dbReference type="RefSeq" id="WP_029577677.1">
    <property type="nucleotide sequence ID" value="NZ_CP012076.1"/>
</dbReference>
<name>A0AAN1RVT3_9BORD</name>
<dbReference type="EMBL" id="CP024172">
    <property type="protein sequence ID" value="AZW16938.1"/>
    <property type="molecule type" value="Genomic_DNA"/>
</dbReference>
<feature type="domain" description="Transcription regulator TrmB N-terminal" evidence="1">
    <location>
        <begin position="7"/>
        <end position="61"/>
    </location>
</feature>
<accession>A0AAN1RVT3</accession>
<dbReference type="PANTHER" id="PTHR34293">
    <property type="entry name" value="HTH-TYPE TRANSCRIPTIONAL REGULATOR TRMBL2"/>
    <property type="match status" value="1"/>
</dbReference>
<dbReference type="PANTHER" id="PTHR34293:SF1">
    <property type="entry name" value="HTH-TYPE TRANSCRIPTIONAL REGULATOR TRMBL2"/>
    <property type="match status" value="1"/>
</dbReference>
<evidence type="ECO:0000313" key="3">
    <source>
        <dbReference type="Proteomes" id="UP000282741"/>
    </source>
</evidence>
<dbReference type="InterPro" id="IPR036388">
    <property type="entry name" value="WH-like_DNA-bd_sf"/>
</dbReference>
<reference evidence="3" key="1">
    <citation type="submission" date="2017-10" db="EMBL/GenBank/DDBJ databases">
        <title>Whole genome sequencing of various Bordetella species.</title>
        <authorList>
            <person name="Weigand M.R."/>
            <person name="Loparev V."/>
            <person name="Peng Y."/>
            <person name="Bowden K.E."/>
            <person name="Tondella M.L."/>
            <person name="Williams M.M."/>
        </authorList>
    </citation>
    <scope>NUCLEOTIDE SEQUENCE [LARGE SCALE GENOMIC DNA]</scope>
    <source>
        <strain evidence="3">H720</strain>
    </source>
</reference>
<dbReference type="CDD" id="cd00090">
    <property type="entry name" value="HTH_ARSR"/>
    <property type="match status" value="1"/>
</dbReference>
<dbReference type="InterPro" id="IPR036390">
    <property type="entry name" value="WH_DNA-bd_sf"/>
</dbReference>
<protein>
    <submittedName>
        <fullName evidence="2">Transcriptional regulator</fullName>
    </submittedName>
</protein>
<dbReference type="InterPro" id="IPR002831">
    <property type="entry name" value="Tscrpt_reg_TrmB_N"/>
</dbReference>